<dbReference type="NCBIfam" id="TIGR00546">
    <property type="entry name" value="lnt"/>
    <property type="match status" value="1"/>
</dbReference>
<dbReference type="Pfam" id="PF20154">
    <property type="entry name" value="LNT_N"/>
    <property type="match status" value="1"/>
</dbReference>
<feature type="transmembrane region" description="Helical" evidence="9">
    <location>
        <begin position="468"/>
        <end position="490"/>
    </location>
</feature>
<feature type="transmembrane region" description="Helical" evidence="9">
    <location>
        <begin position="9"/>
        <end position="25"/>
    </location>
</feature>
<evidence type="ECO:0000256" key="5">
    <source>
        <dbReference type="ARBA" id="ARBA00022692"/>
    </source>
</evidence>
<dbReference type="CDD" id="cd07571">
    <property type="entry name" value="ALP_N-acyl_transferase"/>
    <property type="match status" value="1"/>
</dbReference>
<dbReference type="PROSITE" id="PS50263">
    <property type="entry name" value="CN_HYDROLASE"/>
    <property type="match status" value="1"/>
</dbReference>
<evidence type="ECO:0000256" key="4">
    <source>
        <dbReference type="ARBA" id="ARBA00022679"/>
    </source>
</evidence>
<evidence type="ECO:0000313" key="12">
    <source>
        <dbReference type="Proteomes" id="UP001562065"/>
    </source>
</evidence>
<evidence type="ECO:0000256" key="9">
    <source>
        <dbReference type="HAMAP-Rule" id="MF_01148"/>
    </source>
</evidence>
<dbReference type="PANTHER" id="PTHR38686">
    <property type="entry name" value="APOLIPOPROTEIN N-ACYLTRANSFERASE"/>
    <property type="match status" value="1"/>
</dbReference>
<keyword evidence="6 9" id="KW-1133">Transmembrane helix</keyword>
<comment type="subcellular location">
    <subcellularLocation>
        <location evidence="1 9">Cell membrane</location>
        <topology evidence="1 9">Multi-pass membrane protein</topology>
    </subcellularLocation>
</comment>
<dbReference type="Proteomes" id="UP001562065">
    <property type="component" value="Unassembled WGS sequence"/>
</dbReference>
<gene>
    <name evidence="9 11" type="primary">lnt</name>
    <name evidence="11" type="ORF">AB5I84_03980</name>
</gene>
<evidence type="ECO:0000256" key="6">
    <source>
        <dbReference type="ARBA" id="ARBA00022989"/>
    </source>
</evidence>
<dbReference type="InterPro" id="IPR036526">
    <property type="entry name" value="C-N_Hydrolase_sf"/>
</dbReference>
<dbReference type="SUPFAM" id="SSF56317">
    <property type="entry name" value="Carbon-nitrogen hydrolase"/>
    <property type="match status" value="1"/>
</dbReference>
<dbReference type="InterPro" id="IPR045378">
    <property type="entry name" value="LNT_N"/>
</dbReference>
<evidence type="ECO:0000256" key="7">
    <source>
        <dbReference type="ARBA" id="ARBA00023136"/>
    </source>
</evidence>
<dbReference type="HAMAP" id="MF_01148">
    <property type="entry name" value="Lnt"/>
    <property type="match status" value="1"/>
</dbReference>
<dbReference type="EMBL" id="JBGCUO010000001">
    <property type="protein sequence ID" value="MEY1661303.1"/>
    <property type="molecule type" value="Genomic_DNA"/>
</dbReference>
<dbReference type="RefSeq" id="WP_369454562.1">
    <property type="nucleotide sequence ID" value="NZ_JBGCUO010000001.1"/>
</dbReference>
<comment type="pathway">
    <text evidence="9">Protein modification; lipoprotein biosynthesis (N-acyl transfer).</text>
</comment>
<keyword evidence="4 9" id="KW-0808">Transferase</keyword>
<evidence type="ECO:0000256" key="1">
    <source>
        <dbReference type="ARBA" id="ARBA00004651"/>
    </source>
</evidence>
<evidence type="ECO:0000256" key="8">
    <source>
        <dbReference type="ARBA" id="ARBA00023315"/>
    </source>
</evidence>
<dbReference type="InterPro" id="IPR004563">
    <property type="entry name" value="Apolipo_AcylTrfase"/>
</dbReference>
<name>A0ABV4AHL3_9GAMM</name>
<feature type="transmembrane region" description="Helical" evidence="9">
    <location>
        <begin position="86"/>
        <end position="108"/>
    </location>
</feature>
<evidence type="ECO:0000256" key="2">
    <source>
        <dbReference type="ARBA" id="ARBA00010065"/>
    </source>
</evidence>
<dbReference type="EC" id="2.3.1.269" evidence="9"/>
<feature type="transmembrane region" description="Helical" evidence="9">
    <location>
        <begin position="156"/>
        <end position="180"/>
    </location>
</feature>
<reference evidence="11 12" key="1">
    <citation type="submission" date="2024-07" db="EMBL/GenBank/DDBJ databases">
        <authorList>
            <person name="Ren Q."/>
        </authorList>
    </citation>
    <scope>NUCLEOTIDE SEQUENCE [LARGE SCALE GENOMIC DNA]</scope>
    <source>
        <strain evidence="11 12">REN37</strain>
    </source>
</reference>
<dbReference type="PANTHER" id="PTHR38686:SF1">
    <property type="entry name" value="APOLIPOPROTEIN N-ACYLTRANSFERASE"/>
    <property type="match status" value="1"/>
</dbReference>
<feature type="transmembrane region" description="Helical" evidence="9">
    <location>
        <begin position="57"/>
        <end position="74"/>
    </location>
</feature>
<feature type="domain" description="CN hydrolase" evidence="10">
    <location>
        <begin position="222"/>
        <end position="461"/>
    </location>
</feature>
<comment type="caution">
    <text evidence="11">The sequence shown here is derived from an EMBL/GenBank/DDBJ whole genome shotgun (WGS) entry which is preliminary data.</text>
</comment>
<comment type="catalytic activity">
    <reaction evidence="9">
        <text>N-terminal S-1,2-diacyl-sn-glyceryl-L-cysteinyl-[lipoprotein] + a glycerophospholipid = N-acyl-S-1,2-diacyl-sn-glyceryl-L-cysteinyl-[lipoprotein] + a 2-acyl-sn-glycero-3-phospholipid + H(+)</text>
        <dbReference type="Rhea" id="RHEA:48228"/>
        <dbReference type="Rhea" id="RHEA-COMP:14681"/>
        <dbReference type="Rhea" id="RHEA-COMP:14684"/>
        <dbReference type="ChEBI" id="CHEBI:15378"/>
        <dbReference type="ChEBI" id="CHEBI:136912"/>
        <dbReference type="ChEBI" id="CHEBI:140656"/>
        <dbReference type="ChEBI" id="CHEBI:140657"/>
        <dbReference type="ChEBI" id="CHEBI:140660"/>
        <dbReference type="EC" id="2.3.1.269"/>
    </reaction>
</comment>
<keyword evidence="5 9" id="KW-0812">Transmembrane</keyword>
<comment type="similarity">
    <text evidence="2 9">Belongs to the CN hydrolase family. Apolipoprotein N-acyltransferase subfamily.</text>
</comment>
<feature type="transmembrane region" description="Helical" evidence="9">
    <location>
        <begin position="187"/>
        <end position="205"/>
    </location>
</feature>
<dbReference type="GO" id="GO:0016746">
    <property type="term" value="F:acyltransferase activity"/>
    <property type="evidence" value="ECO:0007669"/>
    <property type="project" value="UniProtKB-KW"/>
</dbReference>
<keyword evidence="8 9" id="KW-0012">Acyltransferase</keyword>
<keyword evidence="3 9" id="KW-1003">Cell membrane</keyword>
<keyword evidence="12" id="KW-1185">Reference proteome</keyword>
<dbReference type="InterPro" id="IPR003010">
    <property type="entry name" value="C-N_Hydrolase"/>
</dbReference>
<dbReference type="Gene3D" id="3.60.110.10">
    <property type="entry name" value="Carbon-nitrogen hydrolase"/>
    <property type="match status" value="1"/>
</dbReference>
<protein>
    <recommendedName>
        <fullName evidence="9">Apolipoprotein N-acyltransferase</fullName>
        <shortName evidence="9">ALP N-acyltransferase</shortName>
        <ecNumber evidence="9">2.3.1.269</ecNumber>
    </recommendedName>
</protein>
<accession>A0ABV4AHL3</accession>
<proteinExistence type="inferred from homology"/>
<feature type="transmembrane region" description="Helical" evidence="9">
    <location>
        <begin position="31"/>
        <end position="50"/>
    </location>
</feature>
<organism evidence="11 12">
    <name type="scientific">Isoalcanivorax beigongshangi</name>
    <dbReference type="NCBI Taxonomy" id="3238810"/>
    <lineage>
        <taxon>Bacteria</taxon>
        <taxon>Pseudomonadati</taxon>
        <taxon>Pseudomonadota</taxon>
        <taxon>Gammaproteobacteria</taxon>
        <taxon>Oceanospirillales</taxon>
        <taxon>Alcanivoracaceae</taxon>
        <taxon>Isoalcanivorax</taxon>
    </lineage>
</organism>
<evidence type="ECO:0000313" key="11">
    <source>
        <dbReference type="EMBL" id="MEY1661303.1"/>
    </source>
</evidence>
<keyword evidence="7 9" id="KW-0472">Membrane</keyword>
<dbReference type="Pfam" id="PF00795">
    <property type="entry name" value="CN_hydrolase"/>
    <property type="match status" value="1"/>
</dbReference>
<feature type="transmembrane region" description="Helical" evidence="9">
    <location>
        <begin position="120"/>
        <end position="144"/>
    </location>
</feature>
<sequence length="493" mass="54004">MSLYRPQRPLMAVLALLGGLLYPLAFAPYDFWPLVLLSIALAWWTLGATAKQAFWRGWLYGLGLFGFGVSWLHVSMHDYGDTPLWLAVPMTALFAAFLALFPALLAALTVKFSRGRPSPLLFAGGWLLLDVLRGALLTGFPWLYAGYALIDTPLVAAAPLGGVWLMTLIAVLAGLTLALAWQRRPSAFVTGALLLLGGATPLLPLERFIEPAADAPTKVALVQGNIPQDLRWLATMRDATRDIYAGLTAEIGSDTLVVWPEAALTEFYDTAREFLAEQSALLAARDSALISGLPTRDWQGDGWRYYNSILVVEGGEGIYDKQKLVPFGEYVPLESLLRGLIPFFDLPMSSFTPGPAKQDNLLAQYMVVSPFICYEIVYPELVARQAADSNVMVTISNDAWFGHSAGPHQHFQMARLRAAETGRYLLRATNNGITAIIDERGVVQGQLPQFERAVLEGSFMPFSGSTPFVRWGGAPVWWLAALLCGVGLLARRR</sequence>
<evidence type="ECO:0000256" key="3">
    <source>
        <dbReference type="ARBA" id="ARBA00022475"/>
    </source>
</evidence>
<comment type="function">
    <text evidence="9">Catalyzes the phospholipid dependent N-acylation of the N-terminal cysteine of apolipoprotein, the last step in lipoprotein maturation.</text>
</comment>
<evidence type="ECO:0000259" key="10">
    <source>
        <dbReference type="PROSITE" id="PS50263"/>
    </source>
</evidence>